<keyword evidence="3" id="KW-1185">Reference proteome</keyword>
<dbReference type="EMBL" id="CP036274">
    <property type="protein sequence ID" value="QDU29079.1"/>
    <property type="molecule type" value="Genomic_DNA"/>
</dbReference>
<protein>
    <submittedName>
        <fullName evidence="2">Uncharacterized protein</fullName>
    </submittedName>
</protein>
<dbReference type="RefSeq" id="WP_145092368.1">
    <property type="nucleotide sequence ID" value="NZ_CP036274.1"/>
</dbReference>
<evidence type="ECO:0000313" key="3">
    <source>
        <dbReference type="Proteomes" id="UP000315017"/>
    </source>
</evidence>
<organism evidence="2 3">
    <name type="scientific">Anatilimnocola aggregata</name>
    <dbReference type="NCBI Taxonomy" id="2528021"/>
    <lineage>
        <taxon>Bacteria</taxon>
        <taxon>Pseudomonadati</taxon>
        <taxon>Planctomycetota</taxon>
        <taxon>Planctomycetia</taxon>
        <taxon>Pirellulales</taxon>
        <taxon>Pirellulaceae</taxon>
        <taxon>Anatilimnocola</taxon>
    </lineage>
</organism>
<sequence length="110" mass="11321">MAKKSKSGSNKSMAIRQYKDANPTAAPREIAEALNKTGVEVSAQFVSTVLSNAKKKGGIVGKRGRKPGRPAAAAPASNIQQLIQAKKLVDQLGGVDAARAAVNALAQILG</sequence>
<evidence type="ECO:0000256" key="1">
    <source>
        <dbReference type="SAM" id="MobiDB-lite"/>
    </source>
</evidence>
<proteinExistence type="predicted"/>
<reference evidence="2 3" key="1">
    <citation type="submission" date="2019-02" db="EMBL/GenBank/DDBJ databases">
        <title>Deep-cultivation of Planctomycetes and their phenomic and genomic characterization uncovers novel biology.</title>
        <authorList>
            <person name="Wiegand S."/>
            <person name="Jogler M."/>
            <person name="Boedeker C."/>
            <person name="Pinto D."/>
            <person name="Vollmers J."/>
            <person name="Rivas-Marin E."/>
            <person name="Kohn T."/>
            <person name="Peeters S.H."/>
            <person name="Heuer A."/>
            <person name="Rast P."/>
            <person name="Oberbeckmann S."/>
            <person name="Bunk B."/>
            <person name="Jeske O."/>
            <person name="Meyerdierks A."/>
            <person name="Storesund J.E."/>
            <person name="Kallscheuer N."/>
            <person name="Luecker S."/>
            <person name="Lage O.M."/>
            <person name="Pohl T."/>
            <person name="Merkel B.J."/>
            <person name="Hornburger P."/>
            <person name="Mueller R.-W."/>
            <person name="Bruemmer F."/>
            <person name="Labrenz M."/>
            <person name="Spormann A.M."/>
            <person name="Op den Camp H."/>
            <person name="Overmann J."/>
            <person name="Amann R."/>
            <person name="Jetten M.S.M."/>
            <person name="Mascher T."/>
            <person name="Medema M.H."/>
            <person name="Devos D.P."/>
            <person name="Kaster A.-K."/>
            <person name="Ovreas L."/>
            <person name="Rohde M."/>
            <person name="Galperin M.Y."/>
            <person name="Jogler C."/>
        </authorList>
    </citation>
    <scope>NUCLEOTIDE SEQUENCE [LARGE SCALE GENOMIC DNA]</scope>
    <source>
        <strain evidence="2 3">ETA_A8</strain>
    </source>
</reference>
<feature type="region of interest" description="Disordered" evidence="1">
    <location>
        <begin position="56"/>
        <end position="75"/>
    </location>
</feature>
<gene>
    <name evidence="2" type="ORF">ETAA8_41860</name>
</gene>
<feature type="compositionally biased region" description="Basic residues" evidence="1">
    <location>
        <begin position="56"/>
        <end position="68"/>
    </location>
</feature>
<evidence type="ECO:0000313" key="2">
    <source>
        <dbReference type="EMBL" id="QDU29079.1"/>
    </source>
</evidence>
<feature type="region of interest" description="Disordered" evidence="1">
    <location>
        <begin position="1"/>
        <end position="23"/>
    </location>
</feature>
<dbReference type="KEGG" id="aagg:ETAA8_41860"/>
<name>A0A517YFT1_9BACT</name>
<accession>A0A517YFT1</accession>
<dbReference type="OrthoDB" id="284479at2"/>
<dbReference type="Proteomes" id="UP000315017">
    <property type="component" value="Chromosome"/>
</dbReference>
<dbReference type="AlphaFoldDB" id="A0A517YFT1"/>